<keyword evidence="2" id="KW-1185">Reference proteome</keyword>
<dbReference type="Gene3D" id="3.90.1200.10">
    <property type="match status" value="1"/>
</dbReference>
<reference evidence="2" key="1">
    <citation type="journal article" date="2015" name="PLoS Genet.">
        <title>The dynamic genome and transcriptome of the human fungal pathogen Blastomyces and close relative Emmonsia.</title>
        <authorList>
            <person name="Munoz J.F."/>
            <person name="Gauthier G.M."/>
            <person name="Desjardins C.A."/>
            <person name="Gallo J.E."/>
            <person name="Holder J."/>
            <person name="Sullivan T.D."/>
            <person name="Marty A.J."/>
            <person name="Carmen J.C."/>
            <person name="Chen Z."/>
            <person name="Ding L."/>
            <person name="Gujja S."/>
            <person name="Magrini V."/>
            <person name="Misas E."/>
            <person name="Mitreva M."/>
            <person name="Priest M."/>
            <person name="Saif S."/>
            <person name="Whiston E.A."/>
            <person name="Young S."/>
            <person name="Zeng Q."/>
            <person name="Goldman W.E."/>
            <person name="Mardis E.R."/>
            <person name="Taylor J.W."/>
            <person name="McEwen J.G."/>
            <person name="Clay O.K."/>
            <person name="Klein B.S."/>
            <person name="Cuomo C.A."/>
        </authorList>
    </citation>
    <scope>NUCLEOTIDE SEQUENCE [LARGE SCALE GENOMIC DNA]</scope>
    <source>
        <strain evidence="2">UAMH 139</strain>
    </source>
</reference>
<organism evidence="1 2">
    <name type="scientific">Blastomyces silverae</name>
    <dbReference type="NCBI Taxonomy" id="2060906"/>
    <lineage>
        <taxon>Eukaryota</taxon>
        <taxon>Fungi</taxon>
        <taxon>Dikarya</taxon>
        <taxon>Ascomycota</taxon>
        <taxon>Pezizomycotina</taxon>
        <taxon>Eurotiomycetes</taxon>
        <taxon>Eurotiomycetidae</taxon>
        <taxon>Onygenales</taxon>
        <taxon>Ajellomycetaceae</taxon>
        <taxon>Blastomyces</taxon>
    </lineage>
</organism>
<sequence length="37" mass="4216">MRMFGGFGGGFLAEYHELCPMTEPVGEYEDRVALYEL</sequence>
<evidence type="ECO:0000313" key="1">
    <source>
        <dbReference type="EMBL" id="KLJ11629.1"/>
    </source>
</evidence>
<gene>
    <name evidence="1" type="ORF">EMPG_13191</name>
</gene>
<evidence type="ECO:0000313" key="2">
    <source>
        <dbReference type="Proteomes" id="UP000053573"/>
    </source>
</evidence>
<dbReference type="Proteomes" id="UP000053573">
    <property type="component" value="Unassembled WGS sequence"/>
</dbReference>
<proteinExistence type="predicted"/>
<comment type="caution">
    <text evidence="1">The sequence shown here is derived from an EMBL/GenBank/DDBJ whole genome shotgun (WGS) entry which is preliminary data.</text>
</comment>
<accession>A0A0H1BJD3</accession>
<name>A0A0H1BJD3_9EURO</name>
<dbReference type="AlphaFoldDB" id="A0A0H1BJD3"/>
<protein>
    <submittedName>
        <fullName evidence="1">Uncharacterized protein</fullName>
    </submittedName>
</protein>
<dbReference type="EMBL" id="LDEV01001444">
    <property type="protein sequence ID" value="KLJ11629.1"/>
    <property type="molecule type" value="Genomic_DNA"/>
</dbReference>